<organism evidence="1 2">
    <name type="scientific">Actinomadura hallensis</name>
    <dbReference type="NCBI Taxonomy" id="337895"/>
    <lineage>
        <taxon>Bacteria</taxon>
        <taxon>Bacillati</taxon>
        <taxon>Actinomycetota</taxon>
        <taxon>Actinomycetes</taxon>
        <taxon>Streptosporangiales</taxon>
        <taxon>Thermomonosporaceae</taxon>
        <taxon>Actinomadura</taxon>
    </lineage>
</organism>
<name>A0A543IMU6_9ACTN</name>
<evidence type="ECO:0000313" key="2">
    <source>
        <dbReference type="Proteomes" id="UP000316706"/>
    </source>
</evidence>
<reference evidence="1 2" key="1">
    <citation type="submission" date="2019-06" db="EMBL/GenBank/DDBJ databases">
        <title>Sequencing the genomes of 1000 actinobacteria strains.</title>
        <authorList>
            <person name="Klenk H.-P."/>
        </authorList>
    </citation>
    <scope>NUCLEOTIDE SEQUENCE [LARGE SCALE GENOMIC DNA]</scope>
    <source>
        <strain evidence="1 2">DSM 45043</strain>
    </source>
</reference>
<protein>
    <submittedName>
        <fullName evidence="1">Uncharacterized protein</fullName>
    </submittedName>
</protein>
<proteinExistence type="predicted"/>
<dbReference type="EMBL" id="VFPO01000001">
    <property type="protein sequence ID" value="TQM71869.1"/>
    <property type="molecule type" value="Genomic_DNA"/>
</dbReference>
<comment type="caution">
    <text evidence="1">The sequence shown here is derived from an EMBL/GenBank/DDBJ whole genome shotgun (WGS) entry which is preliminary data.</text>
</comment>
<dbReference type="AlphaFoldDB" id="A0A543IMU6"/>
<gene>
    <name evidence="1" type="ORF">FHX41_5648</name>
</gene>
<dbReference type="Proteomes" id="UP000316706">
    <property type="component" value="Unassembled WGS sequence"/>
</dbReference>
<keyword evidence="2" id="KW-1185">Reference proteome</keyword>
<accession>A0A543IMU6</accession>
<sequence>MTGFLQELSPFVTFPYATLNRNTSSVAWLINTEPGYPPNGQEVLLCGER</sequence>
<evidence type="ECO:0000313" key="1">
    <source>
        <dbReference type="EMBL" id="TQM71869.1"/>
    </source>
</evidence>